<evidence type="ECO:0000256" key="11">
    <source>
        <dbReference type="RuleBase" id="RU366046"/>
    </source>
</evidence>
<comment type="cofactor">
    <cofactor evidence="2 11">
        <name>NAD(+)</name>
        <dbReference type="ChEBI" id="CHEBI:57540"/>
    </cofactor>
</comment>
<keyword evidence="14" id="KW-1185">Reference proteome</keyword>
<keyword evidence="10 11" id="KW-0119">Carbohydrate metabolism</keyword>
<keyword evidence="9 11" id="KW-0413">Isomerase</keyword>
<evidence type="ECO:0000256" key="1">
    <source>
        <dbReference type="ARBA" id="ARBA00000083"/>
    </source>
</evidence>
<dbReference type="InterPro" id="IPR036291">
    <property type="entry name" value="NAD(P)-bd_dom_sf"/>
</dbReference>
<keyword evidence="7 11" id="KW-0520">NAD</keyword>
<keyword evidence="8" id="KW-0299">Galactose metabolism</keyword>
<evidence type="ECO:0000256" key="6">
    <source>
        <dbReference type="ARBA" id="ARBA00018569"/>
    </source>
</evidence>
<comment type="subunit">
    <text evidence="11">Homodimer.</text>
</comment>
<dbReference type="SUPFAM" id="SSF51735">
    <property type="entry name" value="NAD(P)-binding Rossmann-fold domains"/>
    <property type="match status" value="1"/>
</dbReference>
<dbReference type="EC" id="5.1.3.2" evidence="5 11"/>
<dbReference type="Gene3D" id="3.90.25.10">
    <property type="entry name" value="UDP-galactose 4-epimerase, domain 1"/>
    <property type="match status" value="1"/>
</dbReference>
<evidence type="ECO:0000256" key="8">
    <source>
        <dbReference type="ARBA" id="ARBA00023144"/>
    </source>
</evidence>
<dbReference type="InterPro" id="IPR001509">
    <property type="entry name" value="Epimerase_deHydtase"/>
</dbReference>
<evidence type="ECO:0000256" key="2">
    <source>
        <dbReference type="ARBA" id="ARBA00001911"/>
    </source>
</evidence>
<name>A0A0R1Z9Q3_9LACO</name>
<dbReference type="PANTHER" id="PTHR43725:SF53">
    <property type="entry name" value="UDP-ARABINOSE 4-EPIMERASE 1"/>
    <property type="match status" value="1"/>
</dbReference>
<evidence type="ECO:0000256" key="7">
    <source>
        <dbReference type="ARBA" id="ARBA00023027"/>
    </source>
</evidence>
<evidence type="ECO:0000256" key="9">
    <source>
        <dbReference type="ARBA" id="ARBA00023235"/>
    </source>
</evidence>
<evidence type="ECO:0000313" key="14">
    <source>
        <dbReference type="Proteomes" id="UP000051291"/>
    </source>
</evidence>
<dbReference type="GO" id="GO:0003978">
    <property type="term" value="F:UDP-glucose 4-epimerase activity"/>
    <property type="evidence" value="ECO:0007669"/>
    <property type="project" value="UniProtKB-UniRule"/>
</dbReference>
<reference evidence="13 14" key="1">
    <citation type="journal article" date="2015" name="Genome Announc.">
        <title>Expanding the biotechnology potential of lactobacilli through comparative genomics of 213 strains and associated genera.</title>
        <authorList>
            <person name="Sun Z."/>
            <person name="Harris H.M."/>
            <person name="McCann A."/>
            <person name="Guo C."/>
            <person name="Argimon S."/>
            <person name="Zhang W."/>
            <person name="Yang X."/>
            <person name="Jeffery I.B."/>
            <person name="Cooney J.C."/>
            <person name="Kagawa T.F."/>
            <person name="Liu W."/>
            <person name="Song Y."/>
            <person name="Salvetti E."/>
            <person name="Wrobel A."/>
            <person name="Rasinkangas P."/>
            <person name="Parkhill J."/>
            <person name="Rea M.C."/>
            <person name="O'Sullivan O."/>
            <person name="Ritari J."/>
            <person name="Douillard F.P."/>
            <person name="Paul Ross R."/>
            <person name="Yang R."/>
            <person name="Briner A.E."/>
            <person name="Felis G.E."/>
            <person name="de Vos W.M."/>
            <person name="Barrangou R."/>
            <person name="Klaenhammer T.R."/>
            <person name="Caufield P.W."/>
            <person name="Cui Y."/>
            <person name="Zhang H."/>
            <person name="O'Toole P.W."/>
        </authorList>
    </citation>
    <scope>NUCLEOTIDE SEQUENCE [LARGE SCALE GENOMIC DNA]</scope>
    <source>
        <strain evidence="13 14">DSM 20653</strain>
    </source>
</reference>
<dbReference type="Pfam" id="PF01370">
    <property type="entry name" value="Epimerase"/>
    <property type="match status" value="1"/>
</dbReference>
<dbReference type="RefSeq" id="WP_057907185.1">
    <property type="nucleotide sequence ID" value="NZ_AYYZ01000030.1"/>
</dbReference>
<dbReference type="Proteomes" id="UP000051291">
    <property type="component" value="Unassembled WGS sequence"/>
</dbReference>
<comment type="caution">
    <text evidence="13">The sequence shown here is derived from an EMBL/GenBank/DDBJ whole genome shotgun (WGS) entry which is preliminary data.</text>
</comment>
<evidence type="ECO:0000256" key="5">
    <source>
        <dbReference type="ARBA" id="ARBA00013189"/>
    </source>
</evidence>
<organism evidence="13 14">
    <name type="scientific">Ligilactobacillus araffinosus DSM 20653</name>
    <dbReference type="NCBI Taxonomy" id="1423820"/>
    <lineage>
        <taxon>Bacteria</taxon>
        <taxon>Bacillati</taxon>
        <taxon>Bacillota</taxon>
        <taxon>Bacilli</taxon>
        <taxon>Lactobacillales</taxon>
        <taxon>Lactobacillaceae</taxon>
        <taxon>Ligilactobacillus</taxon>
    </lineage>
</organism>
<dbReference type="EMBL" id="AYYZ01000030">
    <property type="protein sequence ID" value="KRM51549.1"/>
    <property type="molecule type" value="Genomic_DNA"/>
</dbReference>
<evidence type="ECO:0000256" key="10">
    <source>
        <dbReference type="ARBA" id="ARBA00023277"/>
    </source>
</evidence>
<protein>
    <recommendedName>
        <fullName evidence="6 11">UDP-glucose 4-epimerase</fullName>
        <ecNumber evidence="5 11">5.1.3.2</ecNumber>
    </recommendedName>
</protein>
<dbReference type="GO" id="GO:0033499">
    <property type="term" value="P:galactose catabolic process via UDP-galactose, Leloir pathway"/>
    <property type="evidence" value="ECO:0007669"/>
    <property type="project" value="TreeGrafter"/>
</dbReference>
<evidence type="ECO:0000313" key="13">
    <source>
        <dbReference type="EMBL" id="KRM51549.1"/>
    </source>
</evidence>
<comment type="catalytic activity">
    <reaction evidence="1 11">
        <text>UDP-alpha-D-glucose = UDP-alpha-D-galactose</text>
        <dbReference type="Rhea" id="RHEA:22168"/>
        <dbReference type="ChEBI" id="CHEBI:58885"/>
        <dbReference type="ChEBI" id="CHEBI:66914"/>
        <dbReference type="EC" id="5.1.3.2"/>
    </reaction>
</comment>
<feature type="domain" description="NAD-dependent epimerase/dehydratase" evidence="12">
    <location>
        <begin position="4"/>
        <end position="254"/>
    </location>
</feature>
<gene>
    <name evidence="13" type="ORF">FC64_GL001359</name>
</gene>
<evidence type="ECO:0000256" key="3">
    <source>
        <dbReference type="ARBA" id="ARBA00004947"/>
    </source>
</evidence>
<dbReference type="CDD" id="cd05247">
    <property type="entry name" value="UDP_G4E_1_SDR_e"/>
    <property type="match status" value="1"/>
</dbReference>
<evidence type="ECO:0000256" key="4">
    <source>
        <dbReference type="ARBA" id="ARBA00007637"/>
    </source>
</evidence>
<dbReference type="STRING" id="1423820.FC64_GL001359"/>
<dbReference type="AlphaFoldDB" id="A0A0R1Z9Q3"/>
<dbReference type="UniPathway" id="UPA00214"/>
<dbReference type="Gene3D" id="3.40.50.720">
    <property type="entry name" value="NAD(P)-binding Rossmann-like Domain"/>
    <property type="match status" value="1"/>
</dbReference>
<comment type="pathway">
    <text evidence="3 11">Carbohydrate metabolism; galactose metabolism.</text>
</comment>
<dbReference type="InterPro" id="IPR005886">
    <property type="entry name" value="UDP_G4E"/>
</dbReference>
<comment type="similarity">
    <text evidence="4 11">Belongs to the NAD(P)-dependent epimerase/dehydratase family.</text>
</comment>
<evidence type="ECO:0000259" key="12">
    <source>
        <dbReference type="Pfam" id="PF01370"/>
    </source>
</evidence>
<accession>A0A0R1Z9Q3</accession>
<sequence>MASVLVVGGAGYIGSHMVDRLIENGEDTVVVDNLCTGHRAAVSDKAKFYEGDIADKDFMRKVFKENPDIDTVIHFAAYSLVGESMHKPLKYFDNNITGLIKLLEVMKEVGVKNLVFSSSAATYGIPDHMPIKESDPQNPINPYGESKLMMEKIMKWADEAYGIKWVALRYFNVAGAKPDGSIGEDHGPETHLVPIILQVAQGKRDKLQIYGDDYNTPDGTNIRDYVHPYDLADAHILAMNYLRDGNPSDAFNLGSSTGFSNLEMLKAAREVTGKEIPAEIAGRRGGDPDSLVAASDKARKILGWEPKYDDVHSLIETAWAWHSKHPNGFDDKD</sequence>
<dbReference type="PANTHER" id="PTHR43725">
    <property type="entry name" value="UDP-GLUCOSE 4-EPIMERASE"/>
    <property type="match status" value="1"/>
</dbReference>
<proteinExistence type="inferred from homology"/>
<dbReference type="NCBIfam" id="TIGR01179">
    <property type="entry name" value="galE"/>
    <property type="match status" value="1"/>
</dbReference>
<dbReference type="PATRIC" id="fig|1423820.4.peg.1385"/>